<organism evidence="1">
    <name type="scientific">California sea lion rotavirus 1</name>
    <dbReference type="NCBI Taxonomy" id="1073965"/>
    <lineage>
        <taxon>Viruses</taxon>
        <taxon>Riboviria</taxon>
        <taxon>Orthornavirae</taxon>
        <taxon>Duplornaviricota</taxon>
        <taxon>Resentoviricetes</taxon>
        <taxon>Reovirales</taxon>
        <taxon>Sedoreoviridae</taxon>
        <taxon>Rotavirus</taxon>
    </lineage>
</organism>
<proteinExistence type="predicted"/>
<accession>G1JYZ8</accession>
<evidence type="ECO:0000313" key="1">
    <source>
        <dbReference type="EMBL" id="AEM37585.1"/>
    </source>
</evidence>
<sequence length="310" mass="35015">TGDILMQGAANGYSSCYAKIIHRFPLAIAYTVMKPADPEFTTGGQNFEESITVPLIDRLDQLQSRINQLDAELNISQLTSSIFEAATNIFNLPSFIEGAVDTFGKIRNAIGKITNYRKYDFAKNQRMINKKYALSRFQTTSNEFKTLSEDETFAVLHNIPNVMQKKAVATLEPDIAAAVAEANIPIITHAKHIPQSIRSKMPISSKDSAIFEFDPSSSTISILDRELVSFQIDPELFSTALDSLGSGYVRSIFSLKMRKAITRTKDWRTVNNIVLNDKELLEIFNKLDLQTQKDLTKQFLINYKRYMSFK</sequence>
<dbReference type="EMBL" id="JN420375">
    <property type="protein sequence ID" value="AEM37585.1"/>
    <property type="molecule type" value="Genomic_RNA"/>
</dbReference>
<feature type="non-terminal residue" evidence="1">
    <location>
        <position position="310"/>
    </location>
</feature>
<feature type="non-terminal residue" evidence="1">
    <location>
        <position position="1"/>
    </location>
</feature>
<name>G1JYZ8_9REOV</name>
<protein>
    <submittedName>
        <fullName evidence="1">VP4</fullName>
    </submittedName>
</protein>
<reference evidence="1" key="1">
    <citation type="journal article" date="2011" name="J. Virol.">
        <title>The fecal viral flora of california sea lions.</title>
        <authorList>
            <person name="Li L."/>
            <person name="Shan T."/>
            <person name="Wang C."/>
            <person name="Cote C."/>
            <person name="Kolman J."/>
            <person name="Onions D."/>
            <person name="Gulland F.M."/>
            <person name="Delwart E."/>
        </authorList>
    </citation>
    <scope>NUCLEOTIDE SEQUENCE</scope>
    <source>
        <strain evidence="1">1137</strain>
    </source>
</reference>
<dbReference type="InterPro" id="IPR038017">
    <property type="entry name" value="Rota_VP4_MID_sf"/>
</dbReference>
<dbReference type="SUPFAM" id="SSF111379">
    <property type="entry name" value="VP4 membrane interaction domain"/>
    <property type="match status" value="1"/>
</dbReference>